<keyword evidence="4" id="KW-1185">Reference proteome</keyword>
<proteinExistence type="predicted"/>
<dbReference type="Gene3D" id="2.80.10.50">
    <property type="match status" value="1"/>
</dbReference>
<sequence length="101" mass="11053">MPSWPSWSSPRPGWAADASCSETPDAAALPPRTGCRVRLSGRPATWRIVPHLVDRSCCSFESQNRPGEHPGHYDARSWPATRAVRIPGTTLLCPRRTPPGP</sequence>
<comment type="caution">
    <text evidence="3">The sequence shown here is derived from an EMBL/GenBank/DDBJ whole genome shotgun (WGS) entry which is preliminary data.</text>
</comment>
<dbReference type="EMBL" id="JBHSPT010000018">
    <property type="protein sequence ID" value="MFC6055532.1"/>
    <property type="molecule type" value="Genomic_DNA"/>
</dbReference>
<dbReference type="SUPFAM" id="SSF110221">
    <property type="entry name" value="AbfB domain"/>
    <property type="match status" value="1"/>
</dbReference>
<evidence type="ECO:0000256" key="1">
    <source>
        <dbReference type="SAM" id="MobiDB-lite"/>
    </source>
</evidence>
<evidence type="ECO:0000313" key="3">
    <source>
        <dbReference type="EMBL" id="MFC6055532.1"/>
    </source>
</evidence>
<evidence type="ECO:0000259" key="2">
    <source>
        <dbReference type="Pfam" id="PF05270"/>
    </source>
</evidence>
<feature type="region of interest" description="Disordered" evidence="1">
    <location>
        <begin position="1"/>
        <end position="33"/>
    </location>
</feature>
<dbReference type="Proteomes" id="UP001596242">
    <property type="component" value="Unassembled WGS sequence"/>
</dbReference>
<gene>
    <name evidence="3" type="ORF">ACFP50_08690</name>
</gene>
<accession>A0ABW1LX08</accession>
<evidence type="ECO:0000313" key="4">
    <source>
        <dbReference type="Proteomes" id="UP001596242"/>
    </source>
</evidence>
<dbReference type="Pfam" id="PF05270">
    <property type="entry name" value="AbfB"/>
    <property type="match status" value="1"/>
</dbReference>
<reference evidence="4" key="1">
    <citation type="journal article" date="2019" name="Int. J. Syst. Evol. Microbiol.">
        <title>The Global Catalogue of Microorganisms (GCM) 10K type strain sequencing project: providing services to taxonomists for standard genome sequencing and annotation.</title>
        <authorList>
            <consortium name="The Broad Institute Genomics Platform"/>
            <consortium name="The Broad Institute Genome Sequencing Center for Infectious Disease"/>
            <person name="Wu L."/>
            <person name="Ma J."/>
        </authorList>
    </citation>
    <scope>NUCLEOTIDE SEQUENCE [LARGE SCALE GENOMIC DNA]</scope>
    <source>
        <strain evidence="4">JCM 12763</strain>
    </source>
</reference>
<feature type="compositionally biased region" description="Low complexity" evidence="1">
    <location>
        <begin position="1"/>
        <end position="12"/>
    </location>
</feature>
<dbReference type="InterPro" id="IPR036195">
    <property type="entry name" value="AbfB_ABD_sf"/>
</dbReference>
<dbReference type="RefSeq" id="WP_386395002.1">
    <property type="nucleotide sequence ID" value="NZ_JBHSPT010000018.1"/>
</dbReference>
<organism evidence="3 4">
    <name type="scientific">Streptomyces pratens</name>
    <dbReference type="NCBI Taxonomy" id="887456"/>
    <lineage>
        <taxon>Bacteria</taxon>
        <taxon>Bacillati</taxon>
        <taxon>Actinomycetota</taxon>
        <taxon>Actinomycetes</taxon>
        <taxon>Kitasatosporales</taxon>
        <taxon>Streptomycetaceae</taxon>
        <taxon>Streptomyces</taxon>
    </lineage>
</organism>
<protein>
    <submittedName>
        <fullName evidence="3">AbfB domain-containing protein</fullName>
    </submittedName>
</protein>
<name>A0ABW1LX08_9ACTN</name>
<feature type="domain" description="Alpha-L-arabinofuranosidase B arabinose-binding" evidence="2">
    <location>
        <begin position="42"/>
        <end position="75"/>
    </location>
</feature>
<dbReference type="InterPro" id="IPR007934">
    <property type="entry name" value="AbfB_ABD"/>
</dbReference>